<evidence type="ECO:0008006" key="3">
    <source>
        <dbReference type="Google" id="ProtNLM"/>
    </source>
</evidence>
<dbReference type="SUPFAM" id="SSF88874">
    <property type="entry name" value="Receptor-binding domain of short tail fibre protein gp12"/>
    <property type="match status" value="1"/>
</dbReference>
<keyword evidence="1" id="KW-0614">Plasmid</keyword>
<sequence length="421" mass="45519">MAKINGLAEALELLAAKDHSHTLDELADVEVEGASDGKILQKIAGKWGLGDRGYTASEINNIVAGLAASDHQHTITDVTGLSAQLANIATELAGKAGSAAVSQALSEKAAKSEALLLTKARVTDDGRFEINKGTVESPNWVEYRSGGGLPVGHVSWCFFSRPLPGHIFLENQIISKAMYPELYAWALPDAVPAATRKAGQWAKIDGKDELRAPDTEGYFLRSLEAGREIGSAQEDAFKQHSHAQKVNGYDYDTHSTASHPHASGTTYSMPARWSTARTSEEGADETRPRNLAYKLQIKAFDIISDPALVQAASVVSKVDELIAEVSALKASQSGIGQQWHDVKAQRSVGTVYSNPTMRPMGVYVSGIKTSWGHLEVSDNGTNWIIVGEISGAYQAQMFTEVPPNHFYRVTGGIINYWAERR</sequence>
<keyword evidence="2" id="KW-1185">Reference proteome</keyword>
<accession>A0ABX8AVX8</accession>
<dbReference type="EMBL" id="CP074131">
    <property type="protein sequence ID" value="QUS59210.1"/>
    <property type="molecule type" value="Genomic_DNA"/>
</dbReference>
<reference evidence="1 2" key="1">
    <citation type="journal article" date="2021" name="Angew. Chem. Int. Ed. Engl.">
        <title>A novel family of nonribosomal peptides modulate collective behavior in Pseudovibrio bacteria isolated from marine sponges.</title>
        <authorList>
            <person name="Ioca L.P."/>
            <person name="Dai Y."/>
            <person name="Kunakom S."/>
            <person name="Diaz-Espinosa J."/>
            <person name="Krunic A."/>
            <person name="Crnkovic C.M."/>
            <person name="Orjala J."/>
            <person name="Sanchez L.M."/>
            <person name="Ferreira A.G."/>
            <person name="Berlinck R.G.S."/>
            <person name="Eustaquio A.S."/>
        </authorList>
    </citation>
    <scope>NUCLEOTIDE SEQUENCE [LARGE SCALE GENOMIC DNA]</scope>
    <source>
        <strain evidence="1 2">Ab134</strain>
        <plasmid evidence="1 2">pAb134-05</plasmid>
    </source>
</reference>
<geneLocation type="plasmid" evidence="1 2">
    <name>pAb134-05</name>
</geneLocation>
<proteinExistence type="predicted"/>
<evidence type="ECO:0000313" key="2">
    <source>
        <dbReference type="Proteomes" id="UP000680706"/>
    </source>
</evidence>
<gene>
    <name evidence="1" type="ORF">KGB56_26875</name>
</gene>
<dbReference type="RefSeq" id="WP_197432696.1">
    <property type="nucleotide sequence ID" value="NZ_CP074131.1"/>
</dbReference>
<protein>
    <recommendedName>
        <fullName evidence="3">Tail fiber protein</fullName>
    </recommendedName>
</protein>
<dbReference type="Proteomes" id="UP000680706">
    <property type="component" value="Plasmid pAb134-05"/>
</dbReference>
<organism evidence="1 2">
    <name type="scientific">Pseudovibrio brasiliensis</name>
    <dbReference type="NCBI Taxonomy" id="1898042"/>
    <lineage>
        <taxon>Bacteria</taxon>
        <taxon>Pseudomonadati</taxon>
        <taxon>Pseudomonadota</taxon>
        <taxon>Alphaproteobacteria</taxon>
        <taxon>Hyphomicrobiales</taxon>
        <taxon>Stappiaceae</taxon>
        <taxon>Pseudovibrio</taxon>
    </lineage>
</organism>
<name>A0ABX8AVX8_9HYPH</name>
<evidence type="ECO:0000313" key="1">
    <source>
        <dbReference type="EMBL" id="QUS59210.1"/>
    </source>
</evidence>